<evidence type="ECO:0000256" key="1">
    <source>
        <dbReference type="ARBA" id="ARBA00004613"/>
    </source>
</evidence>
<feature type="compositionally biased region" description="Acidic residues" evidence="3">
    <location>
        <begin position="296"/>
        <end position="305"/>
    </location>
</feature>
<dbReference type="PROSITE" id="PS50092">
    <property type="entry name" value="TSP1"/>
    <property type="match status" value="2"/>
</dbReference>
<comment type="caution">
    <text evidence="6">The sequence shown here is derived from an EMBL/GenBank/DDBJ whole genome shotgun (WGS) entry which is preliminary data.</text>
</comment>
<dbReference type="InterPro" id="IPR007110">
    <property type="entry name" value="Ig-like_dom"/>
</dbReference>
<keyword evidence="7" id="KW-1185">Reference proteome</keyword>
<dbReference type="GO" id="GO:0006508">
    <property type="term" value="P:proteolysis"/>
    <property type="evidence" value="ECO:0007669"/>
    <property type="project" value="TreeGrafter"/>
</dbReference>
<feature type="domain" description="Ig-like" evidence="5">
    <location>
        <begin position="161"/>
        <end position="279"/>
    </location>
</feature>
<dbReference type="Pfam" id="PF19030">
    <property type="entry name" value="TSP1_ADAMTS"/>
    <property type="match status" value="2"/>
</dbReference>
<dbReference type="PROSITE" id="PS50835">
    <property type="entry name" value="IG_LIKE"/>
    <property type="match status" value="1"/>
</dbReference>
<evidence type="ECO:0000313" key="7">
    <source>
        <dbReference type="Proteomes" id="UP001219518"/>
    </source>
</evidence>
<proteinExistence type="predicted"/>
<dbReference type="InterPro" id="IPR050439">
    <property type="entry name" value="ADAMTS_ADAMTS-like"/>
</dbReference>
<dbReference type="Proteomes" id="UP001219518">
    <property type="component" value="Unassembled WGS sequence"/>
</dbReference>
<evidence type="ECO:0000256" key="3">
    <source>
        <dbReference type="SAM" id="MobiDB-lite"/>
    </source>
</evidence>
<keyword evidence="4" id="KW-0732">Signal</keyword>
<dbReference type="Gene3D" id="2.60.40.10">
    <property type="entry name" value="Immunoglobulins"/>
    <property type="match status" value="1"/>
</dbReference>
<reference evidence="6" key="2">
    <citation type="journal article" date="2023" name="BMC Genomics">
        <title>Pest status, molecular evolution, and epigenetic factors derived from the genome assembly of Frankliniella fusca, a thysanopteran phytovirus vector.</title>
        <authorList>
            <person name="Catto M.A."/>
            <person name="Labadie P.E."/>
            <person name="Jacobson A.L."/>
            <person name="Kennedy G.G."/>
            <person name="Srinivasan R."/>
            <person name="Hunt B.G."/>
        </authorList>
    </citation>
    <scope>NUCLEOTIDE SEQUENCE</scope>
    <source>
        <strain evidence="6">PL_HMW_Pooled</strain>
    </source>
</reference>
<dbReference type="SMART" id="SM00209">
    <property type="entry name" value="TSP1"/>
    <property type="match status" value="2"/>
</dbReference>
<dbReference type="PANTHER" id="PTHR13723">
    <property type="entry name" value="ADAMTS A DISINTEGRIN AND METALLOPROTEASE WITH THROMBOSPONDIN MOTIFS PROTEASE"/>
    <property type="match status" value="1"/>
</dbReference>
<dbReference type="Gene3D" id="2.20.100.10">
    <property type="entry name" value="Thrombospondin type-1 (TSP1) repeat"/>
    <property type="match status" value="2"/>
</dbReference>
<accession>A0AAE1HHE1</accession>
<comment type="subcellular location">
    <subcellularLocation>
        <location evidence="1">Secreted</location>
    </subcellularLocation>
</comment>
<dbReference type="InterPro" id="IPR036179">
    <property type="entry name" value="Ig-like_dom_sf"/>
</dbReference>
<feature type="compositionally biased region" description="Basic and acidic residues" evidence="3">
    <location>
        <begin position="236"/>
        <end position="253"/>
    </location>
</feature>
<name>A0AAE1HHE1_9NEOP</name>
<dbReference type="GO" id="GO:0031012">
    <property type="term" value="C:extracellular matrix"/>
    <property type="evidence" value="ECO:0007669"/>
    <property type="project" value="TreeGrafter"/>
</dbReference>
<feature type="compositionally biased region" description="Polar residues" evidence="3">
    <location>
        <begin position="262"/>
        <end position="276"/>
    </location>
</feature>
<dbReference type="AlphaFoldDB" id="A0AAE1HHE1"/>
<dbReference type="EMBL" id="JAHWGI010001033">
    <property type="protein sequence ID" value="KAK3921384.1"/>
    <property type="molecule type" value="Genomic_DNA"/>
</dbReference>
<gene>
    <name evidence="6" type="ORF">KUF71_010599</name>
</gene>
<dbReference type="InterPro" id="IPR036383">
    <property type="entry name" value="TSP1_rpt_sf"/>
</dbReference>
<feature type="compositionally biased region" description="Low complexity" evidence="3">
    <location>
        <begin position="328"/>
        <end position="347"/>
    </location>
</feature>
<feature type="signal peptide" evidence="4">
    <location>
        <begin position="1"/>
        <end position="23"/>
    </location>
</feature>
<dbReference type="InterPro" id="IPR013783">
    <property type="entry name" value="Ig-like_fold"/>
</dbReference>
<keyword evidence="2" id="KW-0964">Secreted</keyword>
<feature type="chain" id="PRO_5041983497" evidence="4">
    <location>
        <begin position="24"/>
        <end position="402"/>
    </location>
</feature>
<evidence type="ECO:0000259" key="5">
    <source>
        <dbReference type="PROSITE" id="PS50835"/>
    </source>
</evidence>
<dbReference type="SUPFAM" id="SSF48726">
    <property type="entry name" value="Immunoglobulin"/>
    <property type="match status" value="1"/>
</dbReference>
<sequence>MLPGTIMHLPAVALLAFANVTLPSLDSAEETGAPRRPSALQPAGRWSTASWEPCSNPCGAGEEQRSVSCVLEDAESTLIVVTDSFCAPPRPTSVRPCYQYRSECANTWVTGDWGQCSAKCGGGQRSRVVECHAGAGAGRAGAGDGVPDAPPAPLPPAQCVPQLRPAERRDCNLQPCPDGRRVWLRISDDSRPRRIRLFSKFTLRCPFHVYWTPADDRSKRKYAWFKDGRRLPLHEDKYTQTDGRGELRVKGADEPDSGEYTCASTTANPQGRTHNFTVKLERVPGDPKPTTPSPQTEEDVDDNDISAETSPEHEDEDAAQETRDDNPTDPAVPAAPAAATEATTTTAGNDSLVEEAPVVEVTDNALPSLPASVPAESVKDTGVIASTGQRQVGVPSVLEKPA</sequence>
<evidence type="ECO:0000256" key="2">
    <source>
        <dbReference type="ARBA" id="ARBA00022525"/>
    </source>
</evidence>
<organism evidence="6 7">
    <name type="scientific">Frankliniella fusca</name>
    <dbReference type="NCBI Taxonomy" id="407009"/>
    <lineage>
        <taxon>Eukaryota</taxon>
        <taxon>Metazoa</taxon>
        <taxon>Ecdysozoa</taxon>
        <taxon>Arthropoda</taxon>
        <taxon>Hexapoda</taxon>
        <taxon>Insecta</taxon>
        <taxon>Pterygota</taxon>
        <taxon>Neoptera</taxon>
        <taxon>Paraneoptera</taxon>
        <taxon>Thysanoptera</taxon>
        <taxon>Terebrantia</taxon>
        <taxon>Thripoidea</taxon>
        <taxon>Thripidae</taxon>
        <taxon>Frankliniella</taxon>
    </lineage>
</organism>
<evidence type="ECO:0000313" key="6">
    <source>
        <dbReference type="EMBL" id="KAK3921384.1"/>
    </source>
</evidence>
<feature type="region of interest" description="Disordered" evidence="3">
    <location>
        <begin position="236"/>
        <end position="354"/>
    </location>
</feature>
<protein>
    <submittedName>
        <fullName evidence="6">ADAMTS-like protein 1</fullName>
    </submittedName>
</protein>
<dbReference type="GO" id="GO:0004222">
    <property type="term" value="F:metalloendopeptidase activity"/>
    <property type="evidence" value="ECO:0007669"/>
    <property type="project" value="TreeGrafter"/>
</dbReference>
<dbReference type="PANTHER" id="PTHR13723:SF303">
    <property type="match status" value="1"/>
</dbReference>
<reference evidence="6" key="1">
    <citation type="submission" date="2021-07" db="EMBL/GenBank/DDBJ databases">
        <authorList>
            <person name="Catto M.A."/>
            <person name="Jacobson A."/>
            <person name="Kennedy G."/>
            <person name="Labadie P."/>
            <person name="Hunt B.G."/>
            <person name="Srinivasan R."/>
        </authorList>
    </citation>
    <scope>NUCLEOTIDE SEQUENCE</scope>
    <source>
        <strain evidence="6">PL_HMW_Pooled</strain>
        <tissue evidence="6">Head</tissue>
    </source>
</reference>
<dbReference type="SUPFAM" id="SSF82895">
    <property type="entry name" value="TSP-1 type 1 repeat"/>
    <property type="match status" value="2"/>
</dbReference>
<dbReference type="GO" id="GO:0005576">
    <property type="term" value="C:extracellular region"/>
    <property type="evidence" value="ECO:0007669"/>
    <property type="project" value="UniProtKB-SubCell"/>
</dbReference>
<dbReference type="GO" id="GO:0030198">
    <property type="term" value="P:extracellular matrix organization"/>
    <property type="evidence" value="ECO:0007669"/>
    <property type="project" value="TreeGrafter"/>
</dbReference>
<dbReference type="InterPro" id="IPR000884">
    <property type="entry name" value="TSP1_rpt"/>
</dbReference>
<evidence type="ECO:0000256" key="4">
    <source>
        <dbReference type="SAM" id="SignalP"/>
    </source>
</evidence>
<feature type="region of interest" description="Disordered" evidence="3">
    <location>
        <begin position="27"/>
        <end position="50"/>
    </location>
</feature>